<dbReference type="InterPro" id="IPR000182">
    <property type="entry name" value="GNAT_dom"/>
</dbReference>
<dbReference type="AlphaFoldDB" id="A0A815C9X5"/>
<dbReference type="EMBL" id="CAJOBC010027721">
    <property type="protein sequence ID" value="CAF4075623.1"/>
    <property type="molecule type" value="Genomic_DNA"/>
</dbReference>
<dbReference type="GO" id="GO:0016747">
    <property type="term" value="F:acyltransferase activity, transferring groups other than amino-acyl groups"/>
    <property type="evidence" value="ECO:0007669"/>
    <property type="project" value="InterPro"/>
</dbReference>
<evidence type="ECO:0000313" key="3">
    <source>
        <dbReference type="EMBL" id="CAF4075623.1"/>
    </source>
</evidence>
<proteinExistence type="predicted"/>
<dbReference type="InterPro" id="IPR016181">
    <property type="entry name" value="Acyl_CoA_acyltransferase"/>
</dbReference>
<protein>
    <recommendedName>
        <fullName evidence="1">N-acetyltransferase domain-containing protein</fullName>
    </recommendedName>
</protein>
<dbReference type="Proteomes" id="UP000663829">
    <property type="component" value="Unassembled WGS sequence"/>
</dbReference>
<dbReference type="EMBL" id="CAJNOQ010011602">
    <property type="protein sequence ID" value="CAF1280625.1"/>
    <property type="molecule type" value="Genomic_DNA"/>
</dbReference>
<dbReference type="SUPFAM" id="SSF55729">
    <property type="entry name" value="Acyl-CoA N-acyltransferases (Nat)"/>
    <property type="match status" value="1"/>
</dbReference>
<evidence type="ECO:0000313" key="4">
    <source>
        <dbReference type="Proteomes" id="UP000663829"/>
    </source>
</evidence>
<dbReference type="CDD" id="cd04301">
    <property type="entry name" value="NAT_SF"/>
    <property type="match status" value="1"/>
</dbReference>
<dbReference type="OrthoDB" id="9975416at2759"/>
<sequence>MTTSRLALRRAIDIDSIALSQLSQQTWRETYLEDLALPIPEHDVEHYFRTNKSPEWYATKIADPLGATWVIEDKVNDEMVAFLILGQSEVPHPEFCIGKDGHIEYLYVRRDRQSQGIGQQLMNVALSWMEEQFPARPVWITTLACNLKSQKLYMHYGFIKVGEFYCNVGDTKRHFFIMRRNNHLS</sequence>
<comment type="caution">
    <text evidence="2">The sequence shown here is derived from an EMBL/GenBank/DDBJ whole genome shotgun (WGS) entry which is preliminary data.</text>
</comment>
<dbReference type="Gene3D" id="3.40.630.30">
    <property type="match status" value="1"/>
</dbReference>
<name>A0A815C9X5_9BILA</name>
<feature type="domain" description="N-acetyltransferase" evidence="1">
    <location>
        <begin position="6"/>
        <end position="183"/>
    </location>
</feature>
<dbReference type="Proteomes" id="UP000681722">
    <property type="component" value="Unassembled WGS sequence"/>
</dbReference>
<gene>
    <name evidence="2" type="ORF">GPM918_LOCUS27541</name>
    <name evidence="3" type="ORF">SRO942_LOCUS27877</name>
</gene>
<evidence type="ECO:0000259" key="1">
    <source>
        <dbReference type="PROSITE" id="PS51186"/>
    </source>
</evidence>
<dbReference type="PROSITE" id="PS51186">
    <property type="entry name" value="GNAT"/>
    <property type="match status" value="1"/>
</dbReference>
<keyword evidence="4" id="KW-1185">Reference proteome</keyword>
<dbReference type="Pfam" id="PF00583">
    <property type="entry name" value="Acetyltransf_1"/>
    <property type="match status" value="1"/>
</dbReference>
<accession>A0A815C9X5</accession>
<evidence type="ECO:0000313" key="2">
    <source>
        <dbReference type="EMBL" id="CAF1280625.1"/>
    </source>
</evidence>
<reference evidence="2" key="1">
    <citation type="submission" date="2021-02" db="EMBL/GenBank/DDBJ databases">
        <authorList>
            <person name="Nowell W R."/>
        </authorList>
    </citation>
    <scope>NUCLEOTIDE SEQUENCE</scope>
</reference>
<organism evidence="2 4">
    <name type="scientific">Didymodactylos carnosus</name>
    <dbReference type="NCBI Taxonomy" id="1234261"/>
    <lineage>
        <taxon>Eukaryota</taxon>
        <taxon>Metazoa</taxon>
        <taxon>Spiralia</taxon>
        <taxon>Gnathifera</taxon>
        <taxon>Rotifera</taxon>
        <taxon>Eurotatoria</taxon>
        <taxon>Bdelloidea</taxon>
        <taxon>Philodinida</taxon>
        <taxon>Philodinidae</taxon>
        <taxon>Didymodactylos</taxon>
    </lineage>
</organism>